<dbReference type="InterPro" id="IPR036249">
    <property type="entry name" value="Thioredoxin-like_sf"/>
</dbReference>
<dbReference type="SUPFAM" id="SSF52833">
    <property type="entry name" value="Thioredoxin-like"/>
    <property type="match status" value="1"/>
</dbReference>
<sequence>DPNREHLRSIAASFGERLNVGEVPKSEAMHVTNRFNVTEYPYIVGVNHGNIVPFAADKSLRELRKFSDRLVRPNFESVTYRELMKMAEGHTAGEPVYVVLYKNYEIASHFFNDLAQQFKFRASIYKSNDPAMFE</sequence>
<protein>
    <recommendedName>
        <fullName evidence="2">Thioredoxin-like fold domain-containing protein</fullName>
    </recommendedName>
</protein>
<organism evidence="1">
    <name type="scientific">Homalodisca liturata</name>
    <dbReference type="NCBI Taxonomy" id="320908"/>
    <lineage>
        <taxon>Eukaryota</taxon>
        <taxon>Metazoa</taxon>
        <taxon>Ecdysozoa</taxon>
        <taxon>Arthropoda</taxon>
        <taxon>Hexapoda</taxon>
        <taxon>Insecta</taxon>
        <taxon>Pterygota</taxon>
        <taxon>Neoptera</taxon>
        <taxon>Paraneoptera</taxon>
        <taxon>Hemiptera</taxon>
        <taxon>Auchenorrhyncha</taxon>
        <taxon>Membracoidea</taxon>
        <taxon>Cicadellidae</taxon>
        <taxon>Cicadellinae</taxon>
        <taxon>Proconiini</taxon>
        <taxon>Homalodisca</taxon>
    </lineage>
</organism>
<dbReference type="AlphaFoldDB" id="A0A1B6J0K2"/>
<evidence type="ECO:0008006" key="2">
    <source>
        <dbReference type="Google" id="ProtNLM"/>
    </source>
</evidence>
<dbReference type="EMBL" id="GECU01015014">
    <property type="protein sequence ID" value="JAS92692.1"/>
    <property type="molecule type" value="Transcribed_RNA"/>
</dbReference>
<proteinExistence type="predicted"/>
<gene>
    <name evidence="1" type="ORF">g.59194</name>
</gene>
<evidence type="ECO:0000313" key="1">
    <source>
        <dbReference type="EMBL" id="JAS92692.1"/>
    </source>
</evidence>
<feature type="non-terminal residue" evidence="1">
    <location>
        <position position="1"/>
    </location>
</feature>
<feature type="non-terminal residue" evidence="1">
    <location>
        <position position="134"/>
    </location>
</feature>
<reference evidence="1" key="1">
    <citation type="submission" date="2015-11" db="EMBL/GenBank/DDBJ databases">
        <title>De novo transcriptome assembly of four potential Pierce s Disease insect vectors from Arizona vineyards.</title>
        <authorList>
            <person name="Tassone E.E."/>
        </authorList>
    </citation>
    <scope>NUCLEOTIDE SEQUENCE</scope>
</reference>
<name>A0A1B6J0K2_9HEMI</name>
<accession>A0A1B6J0K2</accession>